<keyword evidence="1" id="KW-1133">Transmembrane helix</keyword>
<dbReference type="AlphaFoldDB" id="A0A3R6INS2"/>
<protein>
    <submittedName>
        <fullName evidence="2">Uncharacterized protein</fullName>
    </submittedName>
</protein>
<dbReference type="OrthoDB" id="1069528at2"/>
<dbReference type="EMBL" id="QRNO01000141">
    <property type="protein sequence ID" value="RHK45701.1"/>
    <property type="molecule type" value="Genomic_DNA"/>
</dbReference>
<keyword evidence="1" id="KW-0472">Membrane</keyword>
<reference evidence="2 3" key="1">
    <citation type="submission" date="2018-08" db="EMBL/GenBank/DDBJ databases">
        <title>A genome reference for cultivated species of the human gut microbiota.</title>
        <authorList>
            <person name="Zou Y."/>
            <person name="Xue W."/>
            <person name="Luo G."/>
        </authorList>
    </citation>
    <scope>NUCLEOTIDE SEQUENCE [LARGE SCALE GENOMIC DNA]</scope>
    <source>
        <strain evidence="2 3">AF42-9</strain>
    </source>
</reference>
<evidence type="ECO:0000313" key="2">
    <source>
        <dbReference type="EMBL" id="RHK45701.1"/>
    </source>
</evidence>
<accession>A0A3R6INS2</accession>
<gene>
    <name evidence="2" type="ORF">DW060_13535</name>
</gene>
<evidence type="ECO:0000256" key="1">
    <source>
        <dbReference type="SAM" id="Phobius"/>
    </source>
</evidence>
<name>A0A3R6INS2_9BACT</name>
<proteinExistence type="predicted"/>
<evidence type="ECO:0000313" key="3">
    <source>
        <dbReference type="Proteomes" id="UP000286598"/>
    </source>
</evidence>
<keyword evidence="3" id="KW-1185">Reference proteome</keyword>
<comment type="caution">
    <text evidence="2">The sequence shown here is derived from an EMBL/GenBank/DDBJ whole genome shotgun (WGS) entry which is preliminary data.</text>
</comment>
<sequence length="424" mass="50008">MAVLTKVELLLSKLSAFFDNKKISYYHDWKLETIELGCPDKYPKEDFRFLFQKYLEPSSLDNITILEWQQDSLQQDVSMWKLAFLMRYYTKCTNSIEQIDNLLRLAIHHHDEYERGNEHNVVNDCASRSFLNYMYNSRFSFLCQHEKDYTYELMKVDLQKIESIQAQTLIYNYHPYQTALNYVIKEIESKLSHVQFEDISQLVCDLKKYYKKFKTNVAWCKKYQPYLVQLRYNFSSVKFDDCDFKTYCPSSFCRPLRFKDLDEDIISYASKIAFLENESKNQNNRKLILDAKSKIDNMEHKNMEQMGLFITITTFLVGLLSIFIGNDGSVSIIEKMHYVIALGCILTVFVCVGYFAVRDKYDTKKSCLFVLLMFLSSCSVLEICRSPSDNKEYETVNKQDSCRQLQSIDIDNVRNSQPIIKATK</sequence>
<dbReference type="Proteomes" id="UP000286598">
    <property type="component" value="Unassembled WGS sequence"/>
</dbReference>
<keyword evidence="1" id="KW-0812">Transmembrane</keyword>
<feature type="transmembrane region" description="Helical" evidence="1">
    <location>
        <begin position="336"/>
        <end position="357"/>
    </location>
</feature>
<organism evidence="2 3">
    <name type="scientific">Leyella stercorea</name>
    <dbReference type="NCBI Taxonomy" id="363265"/>
    <lineage>
        <taxon>Bacteria</taxon>
        <taxon>Pseudomonadati</taxon>
        <taxon>Bacteroidota</taxon>
        <taxon>Bacteroidia</taxon>
        <taxon>Bacteroidales</taxon>
        <taxon>Prevotellaceae</taxon>
        <taxon>Leyella</taxon>
    </lineage>
</organism>
<feature type="transmembrane region" description="Helical" evidence="1">
    <location>
        <begin position="306"/>
        <end position="324"/>
    </location>
</feature>